<comment type="caution">
    <text evidence="8">The sequence shown here is derived from an EMBL/GenBank/DDBJ whole genome shotgun (WGS) entry which is preliminary data.</text>
</comment>
<evidence type="ECO:0000313" key="9">
    <source>
        <dbReference type="Proteomes" id="UP001527925"/>
    </source>
</evidence>
<feature type="transmembrane region" description="Helical" evidence="6">
    <location>
        <begin position="252"/>
        <end position="271"/>
    </location>
</feature>
<dbReference type="InterPro" id="IPR050186">
    <property type="entry name" value="TPT_transporter"/>
</dbReference>
<evidence type="ECO:0000256" key="1">
    <source>
        <dbReference type="ARBA" id="ARBA00004141"/>
    </source>
</evidence>
<dbReference type="InterPro" id="IPR037185">
    <property type="entry name" value="EmrE-like"/>
</dbReference>
<proteinExistence type="predicted"/>
<feature type="transmembrane region" description="Helical" evidence="6">
    <location>
        <begin position="224"/>
        <end position="245"/>
    </location>
</feature>
<gene>
    <name evidence="8" type="ORF">HK105_209018</name>
</gene>
<keyword evidence="4 6" id="KW-0472">Membrane</keyword>
<dbReference type="SUPFAM" id="SSF103481">
    <property type="entry name" value="Multidrug resistance efflux transporter EmrE"/>
    <property type="match status" value="1"/>
</dbReference>
<keyword evidence="3 6" id="KW-1133">Transmembrane helix</keyword>
<protein>
    <recommendedName>
        <fullName evidence="7">Sugar phosphate transporter domain-containing protein</fullName>
    </recommendedName>
</protein>
<evidence type="ECO:0000256" key="3">
    <source>
        <dbReference type="ARBA" id="ARBA00022989"/>
    </source>
</evidence>
<feature type="region of interest" description="Disordered" evidence="5">
    <location>
        <begin position="59"/>
        <end position="98"/>
    </location>
</feature>
<evidence type="ECO:0000259" key="7">
    <source>
        <dbReference type="Pfam" id="PF03151"/>
    </source>
</evidence>
<dbReference type="Pfam" id="PF03151">
    <property type="entry name" value="TPT"/>
    <property type="match status" value="1"/>
</dbReference>
<organism evidence="8 9">
    <name type="scientific">Polyrhizophydium stewartii</name>
    <dbReference type="NCBI Taxonomy" id="2732419"/>
    <lineage>
        <taxon>Eukaryota</taxon>
        <taxon>Fungi</taxon>
        <taxon>Fungi incertae sedis</taxon>
        <taxon>Chytridiomycota</taxon>
        <taxon>Chytridiomycota incertae sedis</taxon>
        <taxon>Chytridiomycetes</taxon>
        <taxon>Rhizophydiales</taxon>
        <taxon>Rhizophydiales incertae sedis</taxon>
        <taxon>Polyrhizophydium</taxon>
    </lineage>
</organism>
<comment type="subcellular location">
    <subcellularLocation>
        <location evidence="1">Membrane</location>
        <topology evidence="1">Multi-pass membrane protein</topology>
    </subcellularLocation>
</comment>
<evidence type="ECO:0000256" key="4">
    <source>
        <dbReference type="ARBA" id="ARBA00023136"/>
    </source>
</evidence>
<reference evidence="8 9" key="1">
    <citation type="submission" date="2023-09" db="EMBL/GenBank/DDBJ databases">
        <title>Pangenome analysis of Batrachochytrium dendrobatidis and related Chytrids.</title>
        <authorList>
            <person name="Yacoub M.N."/>
            <person name="Stajich J.E."/>
            <person name="James T.Y."/>
        </authorList>
    </citation>
    <scope>NUCLEOTIDE SEQUENCE [LARGE SCALE GENOMIC DNA]</scope>
    <source>
        <strain evidence="8 9">JEL0888</strain>
    </source>
</reference>
<keyword evidence="9" id="KW-1185">Reference proteome</keyword>
<feature type="transmembrane region" description="Helical" evidence="6">
    <location>
        <begin position="349"/>
        <end position="369"/>
    </location>
</feature>
<keyword evidence="2 6" id="KW-0812">Transmembrane</keyword>
<dbReference type="PANTHER" id="PTHR11132">
    <property type="entry name" value="SOLUTE CARRIER FAMILY 35"/>
    <property type="match status" value="1"/>
</dbReference>
<dbReference type="InterPro" id="IPR004853">
    <property type="entry name" value="Sugar_P_trans_dom"/>
</dbReference>
<accession>A0ABR4MW39</accession>
<feature type="region of interest" description="Disordered" evidence="5">
    <location>
        <begin position="1"/>
        <end position="45"/>
    </location>
</feature>
<evidence type="ECO:0000256" key="2">
    <source>
        <dbReference type="ARBA" id="ARBA00022692"/>
    </source>
</evidence>
<evidence type="ECO:0000313" key="8">
    <source>
        <dbReference type="EMBL" id="KAL2911487.1"/>
    </source>
</evidence>
<dbReference type="Proteomes" id="UP001527925">
    <property type="component" value="Unassembled WGS sequence"/>
</dbReference>
<feature type="domain" description="Sugar phosphate transporter" evidence="7">
    <location>
        <begin position="129"/>
        <end position="304"/>
    </location>
</feature>
<feature type="transmembrane region" description="Helical" evidence="6">
    <location>
        <begin position="125"/>
        <end position="145"/>
    </location>
</feature>
<evidence type="ECO:0000256" key="6">
    <source>
        <dbReference type="SAM" id="Phobius"/>
    </source>
</evidence>
<sequence>MYAQVPRDADADDTGGRVPSAVLPQRPFSVADSAAASGSIGGMDPGAGRALARALGLGRTGGRDGESLLMADDDDGDDDDNDNDKGTAGSGGRTGPHALNFVEAGEVEDSSDPRDGPSRSPTANLLLNGTYAALWFFFSTALSLYNKNLLGKDLFNFNFPLMIVSIHSLCQFALSSALMSMFPASFKPKTQATVSSYLTRVVPTAICTALDISMSNASLHYISLSFYTMIKSSTPVWVLIFAFLFGLERPRWSLISVILVICSGVIFTVAGEIRFSLWGFLLILGASVMSGLRWSLTQILLQSTQLGMDNPVATLKNLTPVGAAMLGLMSLGIEFFGPTGLTESSFFSSWSTGIQTFGVVGAGAILAFCS</sequence>
<feature type="transmembrane region" description="Helical" evidence="6">
    <location>
        <begin position="277"/>
        <end position="296"/>
    </location>
</feature>
<evidence type="ECO:0000256" key="5">
    <source>
        <dbReference type="SAM" id="MobiDB-lite"/>
    </source>
</evidence>
<dbReference type="EMBL" id="JADGIZ020000105">
    <property type="protein sequence ID" value="KAL2911487.1"/>
    <property type="molecule type" value="Genomic_DNA"/>
</dbReference>
<feature type="transmembrane region" description="Helical" evidence="6">
    <location>
        <begin position="194"/>
        <end position="212"/>
    </location>
</feature>
<feature type="transmembrane region" description="Helical" evidence="6">
    <location>
        <begin position="157"/>
        <end position="182"/>
    </location>
</feature>
<feature type="compositionally biased region" description="Acidic residues" evidence="5">
    <location>
        <begin position="71"/>
        <end position="82"/>
    </location>
</feature>
<name>A0ABR4MW39_9FUNG</name>
<feature type="transmembrane region" description="Helical" evidence="6">
    <location>
        <begin position="317"/>
        <end position="337"/>
    </location>
</feature>